<gene>
    <name evidence="1" type="ORF">E2566_08070</name>
</gene>
<dbReference type="Proteomes" id="UP000502681">
    <property type="component" value="Chromosome"/>
</dbReference>
<reference evidence="1 2" key="1">
    <citation type="submission" date="2019-04" db="EMBL/GenBank/DDBJ databases">
        <title>Whole Genome Sequencing of Pectobacterium punjabense SS95.</title>
        <authorList>
            <person name="Sarfraz S."/>
            <person name="Oulghazi S."/>
            <person name="Roques C."/>
            <person name="Vandecasteele C."/>
            <person name="Faure D."/>
        </authorList>
    </citation>
    <scope>NUCLEOTIDE SEQUENCE [LARGE SCALE GENOMIC DNA]</scope>
    <source>
        <strain evidence="1 2">SS95</strain>
    </source>
</reference>
<organism evidence="1 2">
    <name type="scientific">Pectobacterium punjabense</name>
    <dbReference type="NCBI Taxonomy" id="2108399"/>
    <lineage>
        <taxon>Bacteria</taxon>
        <taxon>Pseudomonadati</taxon>
        <taxon>Pseudomonadota</taxon>
        <taxon>Gammaproteobacteria</taxon>
        <taxon>Enterobacterales</taxon>
        <taxon>Pectobacteriaceae</taxon>
        <taxon>Pectobacterium</taxon>
    </lineage>
</organism>
<dbReference type="RefSeq" id="WP_107169399.1">
    <property type="nucleotide sequence ID" value="NZ_CP038498.1"/>
</dbReference>
<keyword evidence="2" id="KW-1185">Reference proteome</keyword>
<dbReference type="EMBL" id="CP038498">
    <property type="protein sequence ID" value="QJA19876.1"/>
    <property type="molecule type" value="Genomic_DNA"/>
</dbReference>
<dbReference type="GeneID" id="90762894"/>
<evidence type="ECO:0000313" key="1">
    <source>
        <dbReference type="EMBL" id="QJA19876.1"/>
    </source>
</evidence>
<accession>A0ABX6L0R3</accession>
<proteinExistence type="predicted"/>
<evidence type="ECO:0000313" key="2">
    <source>
        <dbReference type="Proteomes" id="UP000502681"/>
    </source>
</evidence>
<sequence>MCKKIRRVKIFSFLCAFFVLGGVVNYFYLKMAINELECGVVFNVIINNDVSTKINDARQLIKSDYYGSSQAVNDYLNYAQKLKMDELYKKTMTN</sequence>
<name>A0ABX6L0R3_9GAMM</name>
<protein>
    <submittedName>
        <fullName evidence="1">Uncharacterized protein</fullName>
    </submittedName>
</protein>